<sequence length="89" mass="10324">MVKVQKTLSSESGPPANLNTSTQIRYVSYVQTRNTKSVDYNGADNGYQNKRIHNTFKLRQEIVVNFMVYKEHINTLRLYGNTTQHTKEN</sequence>
<evidence type="ECO:0000313" key="2">
    <source>
        <dbReference type="EMBL" id="JAE39653.1"/>
    </source>
</evidence>
<feature type="region of interest" description="Disordered" evidence="1">
    <location>
        <begin position="1"/>
        <end position="20"/>
    </location>
</feature>
<dbReference type="EMBL" id="GBRH01158243">
    <property type="protein sequence ID" value="JAE39653.1"/>
    <property type="molecule type" value="Transcribed_RNA"/>
</dbReference>
<evidence type="ECO:0000256" key="1">
    <source>
        <dbReference type="SAM" id="MobiDB-lite"/>
    </source>
</evidence>
<reference evidence="2" key="1">
    <citation type="submission" date="2014-09" db="EMBL/GenBank/DDBJ databases">
        <authorList>
            <person name="Magalhaes I.L.F."/>
            <person name="Oliveira U."/>
            <person name="Santos F.R."/>
            <person name="Vidigal T.H.D.A."/>
            <person name="Brescovit A.D."/>
            <person name="Santos A.J."/>
        </authorList>
    </citation>
    <scope>NUCLEOTIDE SEQUENCE</scope>
    <source>
        <tissue evidence="2">Shoot tissue taken approximately 20 cm above the soil surface</tissue>
    </source>
</reference>
<organism evidence="2">
    <name type="scientific">Arundo donax</name>
    <name type="common">Giant reed</name>
    <name type="synonym">Donax arundinaceus</name>
    <dbReference type="NCBI Taxonomy" id="35708"/>
    <lineage>
        <taxon>Eukaryota</taxon>
        <taxon>Viridiplantae</taxon>
        <taxon>Streptophyta</taxon>
        <taxon>Embryophyta</taxon>
        <taxon>Tracheophyta</taxon>
        <taxon>Spermatophyta</taxon>
        <taxon>Magnoliopsida</taxon>
        <taxon>Liliopsida</taxon>
        <taxon>Poales</taxon>
        <taxon>Poaceae</taxon>
        <taxon>PACMAD clade</taxon>
        <taxon>Arundinoideae</taxon>
        <taxon>Arundineae</taxon>
        <taxon>Arundo</taxon>
    </lineage>
</organism>
<name>A0A0A9I3C2_ARUDO</name>
<reference evidence="2" key="2">
    <citation type="journal article" date="2015" name="Data Brief">
        <title>Shoot transcriptome of the giant reed, Arundo donax.</title>
        <authorList>
            <person name="Barrero R.A."/>
            <person name="Guerrero F.D."/>
            <person name="Moolhuijzen P."/>
            <person name="Goolsby J.A."/>
            <person name="Tidwell J."/>
            <person name="Bellgard S.E."/>
            <person name="Bellgard M.I."/>
        </authorList>
    </citation>
    <scope>NUCLEOTIDE SEQUENCE</scope>
    <source>
        <tissue evidence="2">Shoot tissue taken approximately 20 cm above the soil surface</tissue>
    </source>
</reference>
<proteinExistence type="predicted"/>
<dbReference type="AlphaFoldDB" id="A0A0A9I3C2"/>
<accession>A0A0A9I3C2</accession>
<protein>
    <submittedName>
        <fullName evidence="2">Uncharacterized protein</fullName>
    </submittedName>
</protein>